<dbReference type="Pfam" id="PF15977">
    <property type="entry name" value="HTH_46"/>
    <property type="match status" value="1"/>
</dbReference>
<comment type="caution">
    <text evidence="2">The sequence shown here is derived from an EMBL/GenBank/DDBJ whole genome shotgun (WGS) entry which is preliminary data.</text>
</comment>
<proteinExistence type="predicted"/>
<evidence type="ECO:0000313" key="3">
    <source>
        <dbReference type="Proteomes" id="UP001150641"/>
    </source>
</evidence>
<dbReference type="EMBL" id="JALHAP010000081">
    <property type="protein sequence ID" value="MCT4703284.1"/>
    <property type="molecule type" value="Genomic_DNA"/>
</dbReference>
<evidence type="ECO:0000313" key="2">
    <source>
        <dbReference type="EMBL" id="MCT4703284.1"/>
    </source>
</evidence>
<keyword evidence="3" id="KW-1185">Reference proteome</keyword>
<sequence length="209" mass="24223">MTTSAPVRPDDSITRLLDVLQPISTPIEVVPRKRLHWDYKGRAQFYLFLKGEVSVLRASDGLVIATAYDPHLFGIAEGVQPLHWNILRIETESTIMRVDAQKAMETITANNLWQDVAIMMSYFTSYLFYRDALVVQQRTYSVIRDHLLEMMQLPEETRLRVSILEYIQDRTHLSRSSVLNMVFSLKESKHIETKRGGYLLSMKDLPESF</sequence>
<name>A0A9X2W982_9ENTR</name>
<dbReference type="AlphaFoldDB" id="A0A9X2W982"/>
<protein>
    <submittedName>
        <fullName evidence="2">Helix-turn-helix domain-containing protein</fullName>
    </submittedName>
</protein>
<gene>
    <name evidence="2" type="ORF">MUA00_16010</name>
</gene>
<dbReference type="InterPro" id="IPR041687">
    <property type="entry name" value="HTH_46"/>
</dbReference>
<accession>A0A9X2W982</accession>
<reference evidence="2" key="1">
    <citation type="submission" date="2022-03" db="EMBL/GenBank/DDBJ databases">
        <title>Proposal of a novel genus Dryocolo and two novel species.</title>
        <authorList>
            <person name="Maddock D.W."/>
            <person name="Brady C.L."/>
            <person name="Denman S."/>
            <person name="Arnold D."/>
        </authorList>
    </citation>
    <scope>NUCLEOTIDE SEQUENCE</scope>
    <source>
        <strain evidence="2">H6W4</strain>
    </source>
</reference>
<dbReference type="RefSeq" id="WP_271124023.1">
    <property type="nucleotide sequence ID" value="NZ_JALHAN010000068.1"/>
</dbReference>
<dbReference type="Proteomes" id="UP001150641">
    <property type="component" value="Unassembled WGS sequence"/>
</dbReference>
<organism evidence="2 3">
    <name type="scientific">Dryocola boscaweniae</name>
    <dbReference type="NCBI Taxonomy" id="2925397"/>
    <lineage>
        <taxon>Bacteria</taxon>
        <taxon>Pseudomonadati</taxon>
        <taxon>Pseudomonadota</taxon>
        <taxon>Gammaproteobacteria</taxon>
        <taxon>Enterobacterales</taxon>
        <taxon>Enterobacteriaceae</taxon>
        <taxon>Dryocola</taxon>
    </lineage>
</organism>
<evidence type="ECO:0000259" key="1">
    <source>
        <dbReference type="Pfam" id="PF15977"/>
    </source>
</evidence>
<feature type="domain" description="IprA winged helix-turn-helix" evidence="1">
    <location>
        <begin position="139"/>
        <end position="206"/>
    </location>
</feature>